<evidence type="ECO:0000313" key="3">
    <source>
        <dbReference type="EMBL" id="MBC8316757.1"/>
    </source>
</evidence>
<dbReference type="PANTHER" id="PTHR13939:SF0">
    <property type="entry name" value="NMN AMIDOHYDROLASE-LIKE PROTEIN YFAY"/>
    <property type="match status" value="1"/>
</dbReference>
<gene>
    <name evidence="3" type="ORF">H8E41_02555</name>
</gene>
<comment type="caution">
    <text evidence="3">The sequence shown here is derived from an EMBL/GenBank/DDBJ whole genome shotgun (WGS) entry which is preliminary data.</text>
</comment>
<dbReference type="Pfam" id="PF18146">
    <property type="entry name" value="CinA_KH"/>
    <property type="match status" value="1"/>
</dbReference>
<evidence type="ECO:0000259" key="2">
    <source>
        <dbReference type="SMART" id="SM00852"/>
    </source>
</evidence>
<dbReference type="Gene3D" id="3.90.950.20">
    <property type="entry name" value="CinA-like"/>
    <property type="match status" value="1"/>
</dbReference>
<feature type="domain" description="MoaB/Mog" evidence="2">
    <location>
        <begin position="4"/>
        <end position="166"/>
    </location>
</feature>
<dbReference type="AlphaFoldDB" id="A0A8J6NCM9"/>
<dbReference type="EMBL" id="JACNJZ010000052">
    <property type="protein sequence ID" value="MBC8316757.1"/>
    <property type="molecule type" value="Genomic_DNA"/>
</dbReference>
<sequence length="414" mass="45152">MIGEIIAIGDELTSGRILNSTSYFAASHLYGAGHEIAAMATIGDAPEMIGKAIRESIERADFVVVTGGLGATSDDKTTKAVADALDRPTTFYPEIFEKIKESQSFREMPSLEKLAWLPSGAEILKPGEKIAGYLLVYNKKPIFFLPGIPYQMRELMLDRVIPRLAAWSGDMGLVRQKVYKVFGLEEHVIHGRLASLEKENRLLRIGYYPVSAEVHVSLTVRGETGQEADQSFSQSDIGIKKALGDCIYDEDGNSLEMIVGKALRDRGFMLGLAESCTGGGLAHRITTVPGSSAYFSGGIVAYTNKMKECFLRVRPETLEKYGAVSRETAREMAFGACTSIGSDVTLAITGIAGPDGGTKEKPVGTVYFGLATPEFVRDFSFLFTGKRDMIQTKSAMTGLDLLRRYLLKLHLPDS</sequence>
<organism evidence="3 4">
    <name type="scientific">Candidatus Desulfobia pelagia</name>
    <dbReference type="NCBI Taxonomy" id="2841692"/>
    <lineage>
        <taxon>Bacteria</taxon>
        <taxon>Pseudomonadati</taxon>
        <taxon>Thermodesulfobacteriota</taxon>
        <taxon>Desulfobulbia</taxon>
        <taxon>Desulfobulbales</taxon>
        <taxon>Desulfobulbaceae</taxon>
        <taxon>Candidatus Desulfobia</taxon>
    </lineage>
</organism>
<dbReference type="InterPro" id="IPR008135">
    <property type="entry name" value="Competence-induced_CinA"/>
</dbReference>
<accession>A0A8J6NCM9</accession>
<dbReference type="NCBIfam" id="TIGR00200">
    <property type="entry name" value="cinA_nterm"/>
    <property type="match status" value="1"/>
</dbReference>
<dbReference type="HAMAP" id="MF_00226_B">
    <property type="entry name" value="CinA_B"/>
    <property type="match status" value="1"/>
</dbReference>
<dbReference type="Proteomes" id="UP000614424">
    <property type="component" value="Unassembled WGS sequence"/>
</dbReference>
<evidence type="ECO:0000313" key="4">
    <source>
        <dbReference type="Proteomes" id="UP000614424"/>
    </source>
</evidence>
<dbReference type="InterPro" id="IPR050101">
    <property type="entry name" value="CinA"/>
</dbReference>
<dbReference type="InterPro" id="IPR041424">
    <property type="entry name" value="CinA_KH"/>
</dbReference>
<reference evidence="3 4" key="1">
    <citation type="submission" date="2020-08" db="EMBL/GenBank/DDBJ databases">
        <title>Bridging the membrane lipid divide: bacteria of the FCB group superphylum have the potential to synthesize archaeal ether lipids.</title>
        <authorList>
            <person name="Villanueva L."/>
            <person name="Von Meijenfeldt F.A.B."/>
            <person name="Westbye A.B."/>
            <person name="Yadav S."/>
            <person name="Hopmans E.C."/>
            <person name="Dutilh B.E."/>
            <person name="Sinninghe Damste J.S."/>
        </authorList>
    </citation>
    <scope>NUCLEOTIDE SEQUENCE [LARGE SCALE GENOMIC DNA]</scope>
    <source>
        <strain evidence="3">NIOZ-UU47</strain>
    </source>
</reference>
<dbReference type="InterPro" id="IPR036653">
    <property type="entry name" value="CinA-like_C"/>
</dbReference>
<dbReference type="NCBIfam" id="TIGR00199">
    <property type="entry name" value="PncC_domain"/>
    <property type="match status" value="1"/>
</dbReference>
<dbReference type="InterPro" id="IPR008136">
    <property type="entry name" value="CinA_C"/>
</dbReference>
<dbReference type="InterPro" id="IPR036425">
    <property type="entry name" value="MoaB/Mog-like_dom_sf"/>
</dbReference>
<proteinExistence type="inferred from homology"/>
<protein>
    <recommendedName>
        <fullName evidence="1">CinA-like protein</fullName>
    </recommendedName>
</protein>
<dbReference type="Pfam" id="PF00994">
    <property type="entry name" value="MoCF_biosynth"/>
    <property type="match status" value="1"/>
</dbReference>
<evidence type="ECO:0000256" key="1">
    <source>
        <dbReference type="HAMAP-Rule" id="MF_00226"/>
    </source>
</evidence>
<comment type="similarity">
    <text evidence="1">Belongs to the CinA family.</text>
</comment>
<dbReference type="PANTHER" id="PTHR13939">
    <property type="entry name" value="NICOTINAMIDE-NUCLEOTIDE AMIDOHYDROLASE PNCC"/>
    <property type="match status" value="1"/>
</dbReference>
<dbReference type="Gene3D" id="3.30.70.2860">
    <property type="match status" value="1"/>
</dbReference>
<dbReference type="SMART" id="SM00852">
    <property type="entry name" value="MoCF_biosynth"/>
    <property type="match status" value="1"/>
</dbReference>
<name>A0A8J6NCM9_9BACT</name>
<dbReference type="PIRSF" id="PIRSF006728">
    <property type="entry name" value="CinA"/>
    <property type="match status" value="1"/>
</dbReference>
<dbReference type="InterPro" id="IPR001453">
    <property type="entry name" value="MoaB/Mog_dom"/>
</dbReference>
<dbReference type="SUPFAM" id="SSF142433">
    <property type="entry name" value="CinA-like"/>
    <property type="match status" value="1"/>
</dbReference>
<dbReference type="Gene3D" id="3.40.980.10">
    <property type="entry name" value="MoaB/Mog-like domain"/>
    <property type="match status" value="1"/>
</dbReference>
<dbReference type="SUPFAM" id="SSF53218">
    <property type="entry name" value="Molybdenum cofactor biosynthesis proteins"/>
    <property type="match status" value="1"/>
</dbReference>
<dbReference type="Pfam" id="PF02464">
    <property type="entry name" value="CinA"/>
    <property type="match status" value="1"/>
</dbReference>
<dbReference type="CDD" id="cd00885">
    <property type="entry name" value="cinA"/>
    <property type="match status" value="1"/>
</dbReference>